<feature type="transmembrane region" description="Helical" evidence="9">
    <location>
        <begin position="322"/>
        <end position="344"/>
    </location>
</feature>
<keyword evidence="5 9" id="KW-0812">Transmembrane</keyword>
<gene>
    <name evidence="13" type="primary">amt</name>
    <name evidence="13" type="ORF">H4O21_23640</name>
</gene>
<dbReference type="InterPro" id="IPR018047">
    <property type="entry name" value="Ammonium_transpt_CS"/>
</dbReference>
<evidence type="ECO:0000256" key="8">
    <source>
        <dbReference type="ARBA" id="ARBA00023177"/>
    </source>
</evidence>
<feature type="transmembrane region" description="Helical" evidence="9">
    <location>
        <begin position="123"/>
        <end position="144"/>
    </location>
</feature>
<dbReference type="GO" id="GO:0016020">
    <property type="term" value="C:membrane"/>
    <property type="evidence" value="ECO:0007669"/>
    <property type="project" value="UniProtKB-SubCell"/>
</dbReference>
<comment type="caution">
    <text evidence="13">The sequence shown here is derived from an EMBL/GenBank/DDBJ whole genome shotgun (WGS) entry which is preliminary data.</text>
</comment>
<feature type="transmembrane region" description="Helical" evidence="9">
    <location>
        <begin position="45"/>
        <end position="76"/>
    </location>
</feature>
<dbReference type="Proteomes" id="UP000565262">
    <property type="component" value="Unassembled WGS sequence"/>
</dbReference>
<keyword evidence="4" id="KW-0813">Transport</keyword>
<comment type="similarity">
    <text evidence="3">Belongs to the ammonia transporter channel (TC 1.A.11.2) family.</text>
</comment>
<evidence type="ECO:0000259" key="10">
    <source>
        <dbReference type="PROSITE" id="PS50112"/>
    </source>
</evidence>
<dbReference type="InterPro" id="IPR024041">
    <property type="entry name" value="NH4_transpt_AmtB-like_dom"/>
</dbReference>
<evidence type="ECO:0000256" key="5">
    <source>
        <dbReference type="ARBA" id="ARBA00022692"/>
    </source>
</evidence>
<dbReference type="CDD" id="cd00130">
    <property type="entry name" value="PAS"/>
    <property type="match status" value="1"/>
</dbReference>
<dbReference type="NCBIfam" id="TIGR00229">
    <property type="entry name" value="sensory_box"/>
    <property type="match status" value="1"/>
</dbReference>
<evidence type="ECO:0000256" key="7">
    <source>
        <dbReference type="ARBA" id="ARBA00023136"/>
    </source>
</evidence>
<comment type="subcellular location">
    <subcellularLocation>
        <location evidence="2">Membrane</location>
        <topology evidence="2">Multi-pass membrane protein</topology>
    </subcellularLocation>
</comment>
<dbReference type="InterPro" id="IPR043128">
    <property type="entry name" value="Rev_trsase/Diguanyl_cyclase"/>
</dbReference>
<dbReference type="InterPro" id="IPR029787">
    <property type="entry name" value="Nucleotide_cyclase"/>
</dbReference>
<evidence type="ECO:0000256" key="2">
    <source>
        <dbReference type="ARBA" id="ARBA00004141"/>
    </source>
</evidence>
<dbReference type="RefSeq" id="WP_182812180.1">
    <property type="nucleotide sequence ID" value="NZ_JACJFM010000064.1"/>
</dbReference>
<dbReference type="CDD" id="cd01949">
    <property type="entry name" value="GGDEF"/>
    <property type="match status" value="1"/>
</dbReference>
<feature type="transmembrane region" description="Helical" evidence="9">
    <location>
        <begin position="210"/>
        <end position="227"/>
    </location>
</feature>
<dbReference type="Gene3D" id="1.10.3430.10">
    <property type="entry name" value="Ammonium transporter AmtB like domains"/>
    <property type="match status" value="1"/>
</dbReference>
<evidence type="ECO:0000256" key="1">
    <source>
        <dbReference type="ARBA" id="ARBA00001946"/>
    </source>
</evidence>
<keyword evidence="7 9" id="KW-0472">Membrane</keyword>
<dbReference type="InterPro" id="IPR035919">
    <property type="entry name" value="EAL_sf"/>
</dbReference>
<dbReference type="EMBL" id="JACJFM010000064">
    <property type="protein sequence ID" value="MBB1489608.1"/>
    <property type="molecule type" value="Genomic_DNA"/>
</dbReference>
<name>A0A839IXC7_9GAMM</name>
<feature type="domain" description="GGDEF" evidence="12">
    <location>
        <begin position="630"/>
        <end position="768"/>
    </location>
</feature>
<dbReference type="Pfam" id="PF00990">
    <property type="entry name" value="GGDEF"/>
    <property type="match status" value="1"/>
</dbReference>
<feature type="transmembrane region" description="Helical" evidence="9">
    <location>
        <begin position="356"/>
        <end position="381"/>
    </location>
</feature>
<evidence type="ECO:0000259" key="11">
    <source>
        <dbReference type="PROSITE" id="PS50883"/>
    </source>
</evidence>
<dbReference type="SUPFAM" id="SSF111352">
    <property type="entry name" value="Ammonium transporter"/>
    <property type="match status" value="1"/>
</dbReference>
<feature type="transmembrane region" description="Helical" evidence="9">
    <location>
        <begin position="290"/>
        <end position="310"/>
    </location>
</feature>
<feature type="transmembrane region" description="Helical" evidence="9">
    <location>
        <begin position="239"/>
        <end position="260"/>
    </location>
</feature>
<dbReference type="InterPro" id="IPR035965">
    <property type="entry name" value="PAS-like_dom_sf"/>
</dbReference>
<dbReference type="InterPro" id="IPR000014">
    <property type="entry name" value="PAS"/>
</dbReference>
<dbReference type="Pfam" id="PF00909">
    <property type="entry name" value="Ammonium_transp"/>
    <property type="match status" value="1"/>
</dbReference>
<dbReference type="SUPFAM" id="SSF55785">
    <property type="entry name" value="PYP-like sensor domain (PAS domain)"/>
    <property type="match status" value="1"/>
</dbReference>
<evidence type="ECO:0000256" key="3">
    <source>
        <dbReference type="ARBA" id="ARBA00005887"/>
    </source>
</evidence>
<dbReference type="SMART" id="SM00091">
    <property type="entry name" value="PAS"/>
    <property type="match status" value="1"/>
</dbReference>
<organism evidence="13 14">
    <name type="scientific">Oceanospirillum sediminis</name>
    <dbReference type="NCBI Taxonomy" id="2760088"/>
    <lineage>
        <taxon>Bacteria</taxon>
        <taxon>Pseudomonadati</taxon>
        <taxon>Pseudomonadota</taxon>
        <taxon>Gammaproteobacteria</taxon>
        <taxon>Oceanospirillales</taxon>
        <taxon>Oceanospirillaceae</taxon>
        <taxon>Oceanospirillum</taxon>
    </lineage>
</organism>
<dbReference type="SUPFAM" id="SSF141868">
    <property type="entry name" value="EAL domain-like"/>
    <property type="match status" value="1"/>
</dbReference>
<dbReference type="InterPro" id="IPR001633">
    <property type="entry name" value="EAL_dom"/>
</dbReference>
<dbReference type="AlphaFoldDB" id="A0A839IXC7"/>
<dbReference type="SUPFAM" id="SSF55073">
    <property type="entry name" value="Nucleotide cyclase"/>
    <property type="match status" value="1"/>
</dbReference>
<dbReference type="InterPro" id="IPR029020">
    <property type="entry name" value="Ammonium/urea_transptr"/>
</dbReference>
<keyword evidence="6 9" id="KW-1133">Transmembrane helix</keyword>
<dbReference type="NCBIfam" id="TIGR00836">
    <property type="entry name" value="amt"/>
    <property type="match status" value="1"/>
</dbReference>
<dbReference type="PROSITE" id="PS50887">
    <property type="entry name" value="GGDEF"/>
    <property type="match status" value="1"/>
</dbReference>
<dbReference type="SMART" id="SM00052">
    <property type="entry name" value="EAL"/>
    <property type="match status" value="1"/>
</dbReference>
<dbReference type="PANTHER" id="PTHR44757:SF2">
    <property type="entry name" value="BIOFILM ARCHITECTURE MAINTENANCE PROTEIN MBAA"/>
    <property type="match status" value="1"/>
</dbReference>
<protein>
    <submittedName>
        <fullName evidence="13">Ammonium transporter</fullName>
    </submittedName>
</protein>
<accession>A0A839IXC7</accession>
<dbReference type="Gene3D" id="3.30.70.270">
    <property type="match status" value="1"/>
</dbReference>
<keyword evidence="14" id="KW-1185">Reference proteome</keyword>
<dbReference type="Pfam" id="PF13426">
    <property type="entry name" value="PAS_9"/>
    <property type="match status" value="1"/>
</dbReference>
<evidence type="ECO:0000256" key="4">
    <source>
        <dbReference type="ARBA" id="ARBA00022448"/>
    </source>
</evidence>
<dbReference type="SMART" id="SM00267">
    <property type="entry name" value="GGDEF"/>
    <property type="match status" value="1"/>
</dbReference>
<dbReference type="PANTHER" id="PTHR44757">
    <property type="entry name" value="DIGUANYLATE CYCLASE DGCP"/>
    <property type="match status" value="1"/>
</dbReference>
<dbReference type="InterPro" id="IPR001905">
    <property type="entry name" value="Ammonium_transpt"/>
</dbReference>
<evidence type="ECO:0000256" key="9">
    <source>
        <dbReference type="SAM" id="Phobius"/>
    </source>
</evidence>
<dbReference type="Gene3D" id="3.20.20.450">
    <property type="entry name" value="EAL domain"/>
    <property type="match status" value="1"/>
</dbReference>
<evidence type="ECO:0000256" key="6">
    <source>
        <dbReference type="ARBA" id="ARBA00022989"/>
    </source>
</evidence>
<dbReference type="GO" id="GO:0008519">
    <property type="term" value="F:ammonium channel activity"/>
    <property type="evidence" value="ECO:0007669"/>
    <property type="project" value="InterPro"/>
</dbReference>
<sequence>MSELYWLLISSALVFLMQAGFLCLESGRIRSKNSINVAAKNISDFIVSSTLFWLFGFAFMFGDSLSGLVGASNFFFGDAAFQSGASSSVTPWQISFFLFQMMFCGTAATLTSGAVAERMTFKGYLVVTLILSAFIYPVVGHWVWRGIYNSGEQIQEGQLGWLEAIGFIDFAGSTVVHSVGGWVALAAIIVIGPRLGRFDHSDRIPQGSNLPLSALGVLLIWLGWFGFNGGSTLSLNRDVPVILLNTFLSAVWSGLFAGAISYYKERFFDVGDVLNGVIAGLVGITAGCHLVSPSEAAIIGAISGLTVYWGRRLMTHFRLDDALDVVPAHLLAGIWGTLSVALFGDLATGVTRSEQFFIQLLGITSIGIYCFGVGWGLMVLINKVIPLRASEQQEEDGLNVAEHNATTELFDLLRVMQYQEDKGDFSQPVPEEPFTEVGQIARKYNQVIKRVNQEIGERDQALSWFRESEMRKTAILNSSMDCIVTIDNQGNIIEFNPAAERTFGCLKKQVRGNSFIEHFVLARDQQCIRDSLAVGFSSSNGLVLNRRNSFFLQRDADNFFPAEIAITRAHGEQSDFEEFTLHIRDVTRQQKLQERLRFLAYSDPLTSLYNRTYLVEQLGHALDHADKKQSQVALLFLDLDKFKNVNDTLGHKAGDELLCEVARRLTEVSDEIDVIARWGGDEFVFMMAGQFTEEAARAKAEKILNVMREPVQLGEHSLKIPTSIGIALARDDDKPTQLPDGDKLIQQADIAMYWAKQNGRDNAQMFAEEMACAVTRQFAYEQEIGQGLKQGQFYLVYQPKVFQSPDQITGLEALIRWQHPERGLIPPGDFIPVAEESSVIIPVSEWVIDQALKQLAQWQQAGLDIVPVAINLSGRHLISDALLPYVAEKLKHYQIAGELLEFEITEGVLLQDIHRCIEVMTALKAMNIRISVDDFGTGYSSLSYLKRLPLDILKIDQSFVEECDTYSEDYKICETIIHLATNLDLVTVAEGVETAGQADTLTSLGCQLFQGYHFYKPVSPDKVESLLQQNKLDRACLPQKIQGFQQVLEA</sequence>
<feature type="transmembrane region" description="Helical" evidence="9">
    <location>
        <begin position="96"/>
        <end position="116"/>
    </location>
</feature>
<comment type="cofactor">
    <cofactor evidence="1">
        <name>Mg(2+)</name>
        <dbReference type="ChEBI" id="CHEBI:18420"/>
    </cofactor>
</comment>
<evidence type="ECO:0000313" key="14">
    <source>
        <dbReference type="Proteomes" id="UP000565262"/>
    </source>
</evidence>
<dbReference type="InterPro" id="IPR000160">
    <property type="entry name" value="GGDEF_dom"/>
</dbReference>
<dbReference type="PROSITE" id="PS50112">
    <property type="entry name" value="PAS"/>
    <property type="match status" value="1"/>
</dbReference>
<evidence type="ECO:0000259" key="12">
    <source>
        <dbReference type="PROSITE" id="PS50887"/>
    </source>
</evidence>
<dbReference type="CDD" id="cd01948">
    <property type="entry name" value="EAL"/>
    <property type="match status" value="1"/>
</dbReference>
<feature type="domain" description="PAS" evidence="10">
    <location>
        <begin position="468"/>
        <end position="539"/>
    </location>
</feature>
<dbReference type="Gene3D" id="3.30.450.20">
    <property type="entry name" value="PAS domain"/>
    <property type="match status" value="1"/>
</dbReference>
<dbReference type="NCBIfam" id="TIGR00254">
    <property type="entry name" value="GGDEF"/>
    <property type="match status" value="1"/>
</dbReference>
<reference evidence="13 14" key="1">
    <citation type="submission" date="2020-08" db="EMBL/GenBank/DDBJ databases">
        <title>Oceanospirillum sp. nov. isolated from marine sediment.</title>
        <authorList>
            <person name="Ji X."/>
        </authorList>
    </citation>
    <scope>NUCLEOTIDE SEQUENCE [LARGE SCALE GENOMIC DNA]</scope>
    <source>
        <strain evidence="13 14">D5</strain>
    </source>
</reference>
<dbReference type="Pfam" id="PF00563">
    <property type="entry name" value="EAL"/>
    <property type="match status" value="1"/>
</dbReference>
<dbReference type="PROSITE" id="PS01219">
    <property type="entry name" value="AMMONIUM_TRANSP"/>
    <property type="match status" value="1"/>
</dbReference>
<dbReference type="GO" id="GO:0003824">
    <property type="term" value="F:catalytic activity"/>
    <property type="evidence" value="ECO:0007669"/>
    <property type="project" value="UniProtKB-ARBA"/>
</dbReference>
<dbReference type="FunFam" id="3.30.70.270:FF:000001">
    <property type="entry name" value="Diguanylate cyclase domain protein"/>
    <property type="match status" value="1"/>
</dbReference>
<proteinExistence type="inferred from homology"/>
<feature type="transmembrane region" description="Helical" evidence="9">
    <location>
        <begin position="6"/>
        <end position="24"/>
    </location>
</feature>
<feature type="transmembrane region" description="Helical" evidence="9">
    <location>
        <begin position="164"/>
        <end position="190"/>
    </location>
</feature>
<keyword evidence="8" id="KW-0924">Ammonia transport</keyword>
<feature type="domain" description="EAL" evidence="11">
    <location>
        <begin position="777"/>
        <end position="1031"/>
    </location>
</feature>
<dbReference type="InterPro" id="IPR052155">
    <property type="entry name" value="Biofilm_reg_signaling"/>
</dbReference>
<dbReference type="PROSITE" id="PS50883">
    <property type="entry name" value="EAL"/>
    <property type="match status" value="1"/>
</dbReference>
<evidence type="ECO:0000313" key="13">
    <source>
        <dbReference type="EMBL" id="MBB1489608.1"/>
    </source>
</evidence>